<dbReference type="Proteomes" id="UP000784294">
    <property type="component" value="Unassembled WGS sequence"/>
</dbReference>
<organism evidence="1 2">
    <name type="scientific">Protopolystoma xenopodis</name>
    <dbReference type="NCBI Taxonomy" id="117903"/>
    <lineage>
        <taxon>Eukaryota</taxon>
        <taxon>Metazoa</taxon>
        <taxon>Spiralia</taxon>
        <taxon>Lophotrochozoa</taxon>
        <taxon>Platyhelminthes</taxon>
        <taxon>Monogenea</taxon>
        <taxon>Polyopisthocotylea</taxon>
        <taxon>Polystomatidea</taxon>
        <taxon>Polystomatidae</taxon>
        <taxon>Protopolystoma</taxon>
    </lineage>
</organism>
<dbReference type="EMBL" id="CAAALY010078869">
    <property type="protein sequence ID" value="VEL26227.1"/>
    <property type="molecule type" value="Genomic_DNA"/>
</dbReference>
<dbReference type="AlphaFoldDB" id="A0A3S5A2T5"/>
<protein>
    <submittedName>
        <fullName evidence="1">Uncharacterized protein</fullName>
    </submittedName>
</protein>
<comment type="caution">
    <text evidence="1">The sequence shown here is derived from an EMBL/GenBank/DDBJ whole genome shotgun (WGS) entry which is preliminary data.</text>
</comment>
<evidence type="ECO:0000313" key="1">
    <source>
        <dbReference type="EMBL" id="VEL26227.1"/>
    </source>
</evidence>
<accession>A0A3S5A2T5</accession>
<name>A0A3S5A2T5_9PLAT</name>
<gene>
    <name evidence="1" type="ORF">PXEA_LOCUS19667</name>
</gene>
<keyword evidence="2" id="KW-1185">Reference proteome</keyword>
<reference evidence="1" key="1">
    <citation type="submission" date="2018-11" db="EMBL/GenBank/DDBJ databases">
        <authorList>
            <consortium name="Pathogen Informatics"/>
        </authorList>
    </citation>
    <scope>NUCLEOTIDE SEQUENCE</scope>
</reference>
<proteinExistence type="predicted"/>
<evidence type="ECO:0000313" key="2">
    <source>
        <dbReference type="Proteomes" id="UP000784294"/>
    </source>
</evidence>
<sequence>MTYPTTHPSALLLEEHPLLYFVAHSSAVSGLNTRTVIDQVGKVGKEAVLSHTSIWLIETMSRAALGRSALNVRLSEVEMWPGLGLTSPSSRTQPRGLAASKQPYIQTGRQIGIQTDE</sequence>